<dbReference type="EC" id="2.7.11.1" evidence="1"/>
<accession>A0A251S714</accession>
<reference evidence="10 12" key="1">
    <citation type="journal article" date="2017" name="Nature">
        <title>The sunflower genome provides insights into oil metabolism, flowering and Asterid evolution.</title>
        <authorList>
            <person name="Badouin H."/>
            <person name="Gouzy J."/>
            <person name="Grassa C.J."/>
            <person name="Murat F."/>
            <person name="Staton S.E."/>
            <person name="Cottret L."/>
            <person name="Lelandais-Briere C."/>
            <person name="Owens G.L."/>
            <person name="Carrere S."/>
            <person name="Mayjonade B."/>
            <person name="Legrand L."/>
            <person name="Gill N."/>
            <person name="Kane N.C."/>
            <person name="Bowers J.E."/>
            <person name="Hubner S."/>
            <person name="Bellec A."/>
            <person name="Berard A."/>
            <person name="Berges H."/>
            <person name="Blanchet N."/>
            <person name="Boniface M.C."/>
            <person name="Brunel D."/>
            <person name="Catrice O."/>
            <person name="Chaidir N."/>
            <person name="Claudel C."/>
            <person name="Donnadieu C."/>
            <person name="Faraut T."/>
            <person name="Fievet G."/>
            <person name="Helmstetter N."/>
            <person name="King M."/>
            <person name="Knapp S.J."/>
            <person name="Lai Z."/>
            <person name="Le Paslier M.C."/>
            <person name="Lippi Y."/>
            <person name="Lorenzon L."/>
            <person name="Mandel J.R."/>
            <person name="Marage G."/>
            <person name="Marchand G."/>
            <person name="Marquand E."/>
            <person name="Bret-Mestries E."/>
            <person name="Morien E."/>
            <person name="Nambeesan S."/>
            <person name="Nguyen T."/>
            <person name="Pegot-Espagnet P."/>
            <person name="Pouilly N."/>
            <person name="Raftis F."/>
            <person name="Sallet E."/>
            <person name="Schiex T."/>
            <person name="Thomas J."/>
            <person name="Vandecasteele C."/>
            <person name="Vares D."/>
            <person name="Vear F."/>
            <person name="Vautrin S."/>
            <person name="Crespi M."/>
            <person name="Mangin B."/>
            <person name="Burke J.M."/>
            <person name="Salse J."/>
            <person name="Munos S."/>
            <person name="Vincourt P."/>
            <person name="Rieseberg L.H."/>
            <person name="Langlade N.B."/>
        </authorList>
    </citation>
    <scope>NUCLEOTIDE SEQUENCE [LARGE SCALE GENOMIC DNA]</scope>
    <source>
        <strain evidence="12">cv. SF193</strain>
        <tissue evidence="10">Leaves</tissue>
    </source>
</reference>
<evidence type="ECO:0000256" key="5">
    <source>
        <dbReference type="ARBA" id="ARBA00022777"/>
    </source>
</evidence>
<dbReference type="GO" id="GO:0005524">
    <property type="term" value="F:ATP binding"/>
    <property type="evidence" value="ECO:0007669"/>
    <property type="project" value="UniProtKB-KW"/>
</dbReference>
<protein>
    <recommendedName>
        <fullName evidence="1">non-specific serine/threonine protein kinase</fullName>
        <ecNumber evidence="1">2.7.11.1</ecNumber>
    </recommendedName>
</protein>
<proteinExistence type="predicted"/>
<gene>
    <name evidence="11" type="ORF">HannXRQ_Chr15g0471321</name>
    <name evidence="10" type="ORF">HanXRQr2_Chr15g0680541</name>
</gene>
<comment type="catalytic activity">
    <reaction evidence="8">
        <text>L-seryl-[protein] + ATP = O-phospho-L-seryl-[protein] + ADP + H(+)</text>
        <dbReference type="Rhea" id="RHEA:17989"/>
        <dbReference type="Rhea" id="RHEA-COMP:9863"/>
        <dbReference type="Rhea" id="RHEA-COMP:11604"/>
        <dbReference type="ChEBI" id="CHEBI:15378"/>
        <dbReference type="ChEBI" id="CHEBI:29999"/>
        <dbReference type="ChEBI" id="CHEBI:30616"/>
        <dbReference type="ChEBI" id="CHEBI:83421"/>
        <dbReference type="ChEBI" id="CHEBI:456216"/>
        <dbReference type="EC" id="2.7.11.1"/>
    </reaction>
</comment>
<comment type="catalytic activity">
    <reaction evidence="7">
        <text>L-threonyl-[protein] + ATP = O-phospho-L-threonyl-[protein] + ADP + H(+)</text>
        <dbReference type="Rhea" id="RHEA:46608"/>
        <dbReference type="Rhea" id="RHEA-COMP:11060"/>
        <dbReference type="Rhea" id="RHEA-COMP:11605"/>
        <dbReference type="ChEBI" id="CHEBI:15378"/>
        <dbReference type="ChEBI" id="CHEBI:30013"/>
        <dbReference type="ChEBI" id="CHEBI:30616"/>
        <dbReference type="ChEBI" id="CHEBI:61977"/>
        <dbReference type="ChEBI" id="CHEBI:456216"/>
        <dbReference type="EC" id="2.7.11.1"/>
    </reaction>
</comment>
<evidence type="ECO:0000256" key="4">
    <source>
        <dbReference type="ARBA" id="ARBA00022741"/>
    </source>
</evidence>
<evidence type="ECO:0000256" key="3">
    <source>
        <dbReference type="ARBA" id="ARBA00022679"/>
    </source>
</evidence>
<keyword evidence="6" id="KW-0067">ATP-binding</keyword>
<dbReference type="InParanoid" id="A0A251S714"/>
<dbReference type="PANTHER" id="PTHR27002:SF1073">
    <property type="entry name" value="CYSTEINE-RICH RECEPTOR-LIKE PROTEIN KINASE 29"/>
    <property type="match status" value="1"/>
</dbReference>
<evidence type="ECO:0000313" key="12">
    <source>
        <dbReference type="Proteomes" id="UP000215914"/>
    </source>
</evidence>
<reference evidence="10" key="3">
    <citation type="submission" date="2020-06" db="EMBL/GenBank/DDBJ databases">
        <title>Helianthus annuus Genome sequencing and assembly Release 2.</title>
        <authorList>
            <person name="Gouzy J."/>
            <person name="Langlade N."/>
            <person name="Munos S."/>
        </authorList>
    </citation>
    <scope>NUCLEOTIDE SEQUENCE</scope>
    <source>
        <tissue evidence="10">Leaves</tissue>
    </source>
</reference>
<dbReference type="Proteomes" id="UP000215914">
    <property type="component" value="Chromosome 15"/>
</dbReference>
<reference evidence="11" key="2">
    <citation type="submission" date="2017-02" db="EMBL/GenBank/DDBJ databases">
        <title>Sunflower complete genome.</title>
        <authorList>
            <person name="Langlade N."/>
            <person name="Munos S."/>
        </authorList>
    </citation>
    <scope>NUCLEOTIDE SEQUENCE [LARGE SCALE GENOMIC DNA]</scope>
    <source>
        <tissue evidence="11">Leaves</tissue>
    </source>
</reference>
<evidence type="ECO:0000256" key="2">
    <source>
        <dbReference type="ARBA" id="ARBA00022527"/>
    </source>
</evidence>
<evidence type="ECO:0000259" key="9">
    <source>
        <dbReference type="PROSITE" id="PS50011"/>
    </source>
</evidence>
<evidence type="ECO:0000256" key="7">
    <source>
        <dbReference type="ARBA" id="ARBA00047899"/>
    </source>
</evidence>
<keyword evidence="3 10" id="KW-0808">Transferase</keyword>
<evidence type="ECO:0000256" key="8">
    <source>
        <dbReference type="ARBA" id="ARBA00048679"/>
    </source>
</evidence>
<evidence type="ECO:0000256" key="6">
    <source>
        <dbReference type="ARBA" id="ARBA00022840"/>
    </source>
</evidence>
<dbReference type="InterPro" id="IPR000719">
    <property type="entry name" value="Prot_kinase_dom"/>
</dbReference>
<dbReference type="Gene3D" id="1.10.510.10">
    <property type="entry name" value="Transferase(Phosphotransferase) domain 1"/>
    <property type="match status" value="1"/>
</dbReference>
<sequence>MLIVDLKCLDPTKSVVLYWERRYKILGGAAKGLLYLHEDSRLKIIHRDLKASYNILLDSQMNPKIADFSIARLFRPEETQANTSRIVGTYGCMAPEYTMHGQFLVKSETCSVLVYWYASTRNCNGAHYKKVSFCGTHI</sequence>
<dbReference type="PANTHER" id="PTHR27002">
    <property type="entry name" value="RECEPTOR-LIKE SERINE/THREONINE-PROTEIN KINASE SD1-8"/>
    <property type="match status" value="1"/>
</dbReference>
<evidence type="ECO:0000256" key="1">
    <source>
        <dbReference type="ARBA" id="ARBA00012513"/>
    </source>
</evidence>
<dbReference type="FunFam" id="1.10.510.10:FF:001023">
    <property type="entry name" value="Os07g0541700 protein"/>
    <property type="match status" value="1"/>
</dbReference>
<evidence type="ECO:0000313" key="11">
    <source>
        <dbReference type="EMBL" id="OTF94371.1"/>
    </source>
</evidence>
<name>A0A251S714_HELAN</name>
<dbReference type="Gramene" id="mRNA:HanXRQr2_Chr15g0680541">
    <property type="protein sequence ID" value="mRNA:HanXRQr2_Chr15g0680541"/>
    <property type="gene ID" value="HanXRQr2_Chr15g0680541"/>
</dbReference>
<dbReference type="Pfam" id="PF00069">
    <property type="entry name" value="Pkinase"/>
    <property type="match status" value="1"/>
</dbReference>
<keyword evidence="2" id="KW-0723">Serine/threonine-protein kinase</keyword>
<keyword evidence="12" id="KW-1185">Reference proteome</keyword>
<dbReference type="InterPro" id="IPR011009">
    <property type="entry name" value="Kinase-like_dom_sf"/>
</dbReference>
<dbReference type="SUPFAM" id="SSF56112">
    <property type="entry name" value="Protein kinase-like (PK-like)"/>
    <property type="match status" value="1"/>
</dbReference>
<dbReference type="EMBL" id="CM007904">
    <property type="protein sequence ID" value="OTF94371.1"/>
    <property type="molecule type" value="Genomic_DNA"/>
</dbReference>
<evidence type="ECO:0000313" key="10">
    <source>
        <dbReference type="EMBL" id="KAF5763469.1"/>
    </source>
</evidence>
<dbReference type="GO" id="GO:0004674">
    <property type="term" value="F:protein serine/threonine kinase activity"/>
    <property type="evidence" value="ECO:0007669"/>
    <property type="project" value="UniProtKB-KW"/>
</dbReference>
<keyword evidence="5" id="KW-0418">Kinase</keyword>
<organism evidence="11 12">
    <name type="scientific">Helianthus annuus</name>
    <name type="common">Common sunflower</name>
    <dbReference type="NCBI Taxonomy" id="4232"/>
    <lineage>
        <taxon>Eukaryota</taxon>
        <taxon>Viridiplantae</taxon>
        <taxon>Streptophyta</taxon>
        <taxon>Embryophyta</taxon>
        <taxon>Tracheophyta</taxon>
        <taxon>Spermatophyta</taxon>
        <taxon>Magnoliopsida</taxon>
        <taxon>eudicotyledons</taxon>
        <taxon>Gunneridae</taxon>
        <taxon>Pentapetalae</taxon>
        <taxon>asterids</taxon>
        <taxon>campanulids</taxon>
        <taxon>Asterales</taxon>
        <taxon>Asteraceae</taxon>
        <taxon>Asteroideae</taxon>
        <taxon>Heliantheae alliance</taxon>
        <taxon>Heliantheae</taxon>
        <taxon>Helianthus</taxon>
    </lineage>
</organism>
<keyword evidence="4" id="KW-0547">Nucleotide-binding</keyword>
<dbReference type="EMBL" id="MNCJ02000330">
    <property type="protein sequence ID" value="KAF5763469.1"/>
    <property type="molecule type" value="Genomic_DNA"/>
</dbReference>
<dbReference type="PROSITE" id="PS50011">
    <property type="entry name" value="PROTEIN_KINASE_DOM"/>
    <property type="match status" value="1"/>
</dbReference>
<dbReference type="AlphaFoldDB" id="A0A251S714"/>
<dbReference type="OMA" id="WYASTRN"/>
<feature type="domain" description="Protein kinase" evidence="9">
    <location>
        <begin position="1"/>
        <end position="138"/>
    </location>
</feature>